<dbReference type="InterPro" id="IPR036979">
    <property type="entry name" value="CM_dom_sf"/>
</dbReference>
<sequence length="117" mass="13266">MKKRIFLTGILGIALISAKAQQQSASQTDTLTIFRAKINQLDKELIHLLGERMSAARVIGVYKQAHKMEVLQSNRFNEVLQKAIASGKEEGLSEEFIKALYEEIHKESIRQQEALKK</sequence>
<dbReference type="GO" id="GO:0004106">
    <property type="term" value="F:chorismate mutase activity"/>
    <property type="evidence" value="ECO:0007669"/>
    <property type="project" value="UniProtKB-EC"/>
</dbReference>
<dbReference type="InterPro" id="IPR036263">
    <property type="entry name" value="Chorismate_II_sf"/>
</dbReference>
<accession>A0A1V9FFX6</accession>
<evidence type="ECO:0000256" key="2">
    <source>
        <dbReference type="ARBA" id="ARBA00023235"/>
    </source>
</evidence>
<dbReference type="RefSeq" id="WP_081156235.1">
    <property type="nucleotide sequence ID" value="NZ_LVYD01000124.1"/>
</dbReference>
<dbReference type="STRING" id="1703345.A3860_11995"/>
<evidence type="ECO:0000259" key="3">
    <source>
        <dbReference type="PROSITE" id="PS51168"/>
    </source>
</evidence>
<dbReference type="PANTHER" id="PTHR38041">
    <property type="entry name" value="CHORISMATE MUTASE"/>
    <property type="match status" value="1"/>
</dbReference>
<protein>
    <recommendedName>
        <fullName evidence="1">chorismate mutase</fullName>
        <ecNumber evidence="1">5.4.99.5</ecNumber>
    </recommendedName>
</protein>
<organism evidence="4 5">
    <name type="scientific">Niastella vici</name>
    <dbReference type="NCBI Taxonomy" id="1703345"/>
    <lineage>
        <taxon>Bacteria</taxon>
        <taxon>Pseudomonadati</taxon>
        <taxon>Bacteroidota</taxon>
        <taxon>Chitinophagia</taxon>
        <taxon>Chitinophagales</taxon>
        <taxon>Chitinophagaceae</taxon>
        <taxon>Niastella</taxon>
    </lineage>
</organism>
<dbReference type="SUPFAM" id="SSF48600">
    <property type="entry name" value="Chorismate mutase II"/>
    <property type="match status" value="1"/>
</dbReference>
<dbReference type="Gene3D" id="1.20.59.10">
    <property type="entry name" value="Chorismate mutase"/>
    <property type="match status" value="1"/>
</dbReference>
<dbReference type="EMBL" id="LVYD01000124">
    <property type="protein sequence ID" value="OQP57269.1"/>
    <property type="molecule type" value="Genomic_DNA"/>
</dbReference>
<feature type="domain" description="Chorismate mutase" evidence="3">
    <location>
        <begin position="25"/>
        <end position="116"/>
    </location>
</feature>
<dbReference type="InterPro" id="IPR051331">
    <property type="entry name" value="Chorismate_mutase-related"/>
</dbReference>
<evidence type="ECO:0000313" key="5">
    <source>
        <dbReference type="Proteomes" id="UP000192796"/>
    </source>
</evidence>
<dbReference type="AlphaFoldDB" id="A0A1V9FFX6"/>
<dbReference type="GO" id="GO:0046417">
    <property type="term" value="P:chorismate metabolic process"/>
    <property type="evidence" value="ECO:0007669"/>
    <property type="project" value="InterPro"/>
</dbReference>
<dbReference type="OrthoDB" id="669870at2"/>
<reference evidence="4 5" key="1">
    <citation type="submission" date="2016-03" db="EMBL/GenBank/DDBJ databases">
        <title>Niastella vici sp. nov., isolated from farmland soil.</title>
        <authorList>
            <person name="Chen L."/>
            <person name="Wang D."/>
            <person name="Yang S."/>
            <person name="Wang G."/>
        </authorList>
    </citation>
    <scope>NUCLEOTIDE SEQUENCE [LARGE SCALE GENOMIC DNA]</scope>
    <source>
        <strain evidence="4 5">DJ57</strain>
    </source>
</reference>
<keyword evidence="2" id="KW-0413">Isomerase</keyword>
<dbReference type="PANTHER" id="PTHR38041:SF1">
    <property type="entry name" value="CHORISMATE MUTASE"/>
    <property type="match status" value="1"/>
</dbReference>
<dbReference type="SMART" id="SM00830">
    <property type="entry name" value="CM_2"/>
    <property type="match status" value="1"/>
</dbReference>
<dbReference type="Proteomes" id="UP000192796">
    <property type="component" value="Unassembled WGS sequence"/>
</dbReference>
<comment type="caution">
    <text evidence="4">The sequence shown here is derived from an EMBL/GenBank/DDBJ whole genome shotgun (WGS) entry which is preliminary data.</text>
</comment>
<dbReference type="EC" id="5.4.99.5" evidence="1"/>
<dbReference type="GO" id="GO:0009697">
    <property type="term" value="P:salicylic acid biosynthetic process"/>
    <property type="evidence" value="ECO:0007669"/>
    <property type="project" value="TreeGrafter"/>
</dbReference>
<dbReference type="PROSITE" id="PS51168">
    <property type="entry name" value="CHORISMATE_MUT_2"/>
    <property type="match status" value="1"/>
</dbReference>
<dbReference type="InterPro" id="IPR002701">
    <property type="entry name" value="CM_II_prokaryot"/>
</dbReference>
<proteinExistence type="predicted"/>
<dbReference type="Pfam" id="PF01817">
    <property type="entry name" value="CM_2"/>
    <property type="match status" value="1"/>
</dbReference>
<gene>
    <name evidence="4" type="ORF">A3860_11995</name>
</gene>
<evidence type="ECO:0000256" key="1">
    <source>
        <dbReference type="ARBA" id="ARBA00012404"/>
    </source>
</evidence>
<evidence type="ECO:0000313" key="4">
    <source>
        <dbReference type="EMBL" id="OQP57269.1"/>
    </source>
</evidence>
<keyword evidence="5" id="KW-1185">Reference proteome</keyword>
<name>A0A1V9FFX6_9BACT</name>